<name>A0A1I4PKJ9_ECTMO</name>
<feature type="domain" description="Integrase DNA-binding" evidence="4">
    <location>
        <begin position="3"/>
        <end position="88"/>
    </location>
</feature>
<keyword evidence="2" id="KW-0229">DNA integration</keyword>
<dbReference type="PANTHER" id="PTHR30629">
    <property type="entry name" value="PROPHAGE INTEGRASE"/>
    <property type="match status" value="1"/>
</dbReference>
<evidence type="ECO:0000256" key="1">
    <source>
        <dbReference type="ARBA" id="ARBA00008857"/>
    </source>
</evidence>
<feature type="region of interest" description="Disordered" evidence="3">
    <location>
        <begin position="77"/>
        <end position="115"/>
    </location>
</feature>
<dbReference type="InterPro" id="IPR025166">
    <property type="entry name" value="Integrase_DNA_bind_dom"/>
</dbReference>
<dbReference type="Gene3D" id="3.30.160.390">
    <property type="entry name" value="Integrase, DNA-binding domain"/>
    <property type="match status" value="1"/>
</dbReference>
<comment type="similarity">
    <text evidence="1">Belongs to the 'phage' integrase family.</text>
</comment>
<dbReference type="Pfam" id="PF13356">
    <property type="entry name" value="Arm-DNA-bind_3"/>
    <property type="match status" value="1"/>
</dbReference>
<dbReference type="Proteomes" id="UP000199556">
    <property type="component" value="Unassembled WGS sequence"/>
</dbReference>
<dbReference type="GO" id="GO:0015074">
    <property type="term" value="P:DNA integration"/>
    <property type="evidence" value="ECO:0007669"/>
    <property type="project" value="UniProtKB-KW"/>
</dbReference>
<gene>
    <name evidence="5" type="ORF">SAMN05421721_1024</name>
</gene>
<proteinExistence type="inferred from homology"/>
<evidence type="ECO:0000256" key="2">
    <source>
        <dbReference type="ARBA" id="ARBA00022908"/>
    </source>
</evidence>
<evidence type="ECO:0000313" key="5">
    <source>
        <dbReference type="EMBL" id="SFM28341.1"/>
    </source>
</evidence>
<feature type="compositionally biased region" description="Basic and acidic residues" evidence="3">
    <location>
        <begin position="77"/>
        <end position="96"/>
    </location>
</feature>
<dbReference type="InterPro" id="IPR038488">
    <property type="entry name" value="Integrase_DNA-bd_sf"/>
</dbReference>
<dbReference type="InterPro" id="IPR050808">
    <property type="entry name" value="Phage_Integrase"/>
</dbReference>
<dbReference type="PANTHER" id="PTHR30629:SF2">
    <property type="entry name" value="PROPHAGE INTEGRASE INTS-RELATED"/>
    <property type="match status" value="1"/>
</dbReference>
<sequence>MPLTDTAIRNAKPADKARKQFDGGGLYLEVAPSGGKWWRLKYRYGGKEKRLSLGVYPDVPLKDARERRDEARKLLANDIDPSEHRQAQKAAKEDRVANSFEAGAKVTSLHENRSA</sequence>
<keyword evidence="6" id="KW-1185">Reference proteome</keyword>
<dbReference type="EMBL" id="FOUO01000002">
    <property type="protein sequence ID" value="SFM28341.1"/>
    <property type="molecule type" value="Genomic_DNA"/>
</dbReference>
<organism evidence="5 6">
    <name type="scientific">Ectothiorhodospira mobilis</name>
    <dbReference type="NCBI Taxonomy" id="195064"/>
    <lineage>
        <taxon>Bacteria</taxon>
        <taxon>Pseudomonadati</taxon>
        <taxon>Pseudomonadota</taxon>
        <taxon>Gammaproteobacteria</taxon>
        <taxon>Chromatiales</taxon>
        <taxon>Ectothiorhodospiraceae</taxon>
        <taxon>Ectothiorhodospira</taxon>
    </lineage>
</organism>
<evidence type="ECO:0000259" key="4">
    <source>
        <dbReference type="Pfam" id="PF13356"/>
    </source>
</evidence>
<evidence type="ECO:0000313" key="6">
    <source>
        <dbReference type="Proteomes" id="UP000199556"/>
    </source>
</evidence>
<dbReference type="RefSeq" id="WP_244887803.1">
    <property type="nucleotide sequence ID" value="NZ_FOUO01000002.1"/>
</dbReference>
<dbReference type="AlphaFoldDB" id="A0A1I4PKJ9"/>
<evidence type="ECO:0000256" key="3">
    <source>
        <dbReference type="SAM" id="MobiDB-lite"/>
    </source>
</evidence>
<accession>A0A1I4PKJ9</accession>
<reference evidence="5 6" key="1">
    <citation type="submission" date="2016-10" db="EMBL/GenBank/DDBJ databases">
        <authorList>
            <person name="de Groot N.N."/>
        </authorList>
    </citation>
    <scope>NUCLEOTIDE SEQUENCE [LARGE SCALE GENOMIC DNA]</scope>
    <source>
        <strain evidence="5 6">DSM 4180</strain>
    </source>
</reference>
<protein>
    <recommendedName>
        <fullName evidence="4">Integrase DNA-binding domain-containing protein</fullName>
    </recommendedName>
</protein>